<dbReference type="GO" id="GO:0016094">
    <property type="term" value="P:polyprenol biosynthetic process"/>
    <property type="evidence" value="ECO:0007669"/>
    <property type="project" value="TreeGrafter"/>
</dbReference>
<dbReference type="Gene3D" id="3.40.1180.10">
    <property type="entry name" value="Decaprenyl diphosphate synthase-like"/>
    <property type="match status" value="1"/>
</dbReference>
<proteinExistence type="inferred from homology"/>
<keyword evidence="5" id="KW-1185">Reference proteome</keyword>
<dbReference type="GO" id="GO:0016020">
    <property type="term" value="C:membrane"/>
    <property type="evidence" value="ECO:0007669"/>
    <property type="project" value="TreeGrafter"/>
</dbReference>
<organism evidence="4 5">
    <name type="scientific">Trichomonascus ciferrii</name>
    <dbReference type="NCBI Taxonomy" id="44093"/>
    <lineage>
        <taxon>Eukaryota</taxon>
        <taxon>Fungi</taxon>
        <taxon>Dikarya</taxon>
        <taxon>Ascomycota</taxon>
        <taxon>Saccharomycotina</taxon>
        <taxon>Dipodascomycetes</taxon>
        <taxon>Dipodascales</taxon>
        <taxon>Trichomonascaceae</taxon>
        <taxon>Trichomonascus</taxon>
        <taxon>Trichomonascus ciferrii complex</taxon>
    </lineage>
</organism>
<dbReference type="PANTHER" id="PTHR10291">
    <property type="entry name" value="DEHYDRODOLICHYL DIPHOSPHATE SYNTHASE FAMILY MEMBER"/>
    <property type="match status" value="1"/>
</dbReference>
<evidence type="ECO:0000256" key="3">
    <source>
        <dbReference type="RuleBase" id="RU363018"/>
    </source>
</evidence>
<dbReference type="GO" id="GO:0005783">
    <property type="term" value="C:endoplasmic reticulum"/>
    <property type="evidence" value="ECO:0007669"/>
    <property type="project" value="TreeGrafter"/>
</dbReference>
<dbReference type="PROSITE" id="PS01066">
    <property type="entry name" value="UPP_SYNTHASE"/>
    <property type="match status" value="1"/>
</dbReference>
<evidence type="ECO:0000256" key="2">
    <source>
        <dbReference type="ARBA" id="ARBA00022842"/>
    </source>
</evidence>
<dbReference type="GO" id="GO:0005811">
    <property type="term" value="C:lipid droplet"/>
    <property type="evidence" value="ECO:0007669"/>
    <property type="project" value="TreeGrafter"/>
</dbReference>
<protein>
    <recommendedName>
        <fullName evidence="3">Alkyl transferase</fullName>
        <ecNumber evidence="3">2.5.1.-</ecNumber>
    </recommendedName>
</protein>
<dbReference type="InterPro" id="IPR036424">
    <property type="entry name" value="UPP_synth-like_sf"/>
</dbReference>
<dbReference type="NCBIfam" id="TIGR00055">
    <property type="entry name" value="uppS"/>
    <property type="match status" value="1"/>
</dbReference>
<dbReference type="FunFam" id="3.40.1180.10:FF:000005">
    <property type="entry name" value="Alkyl transferase"/>
    <property type="match status" value="1"/>
</dbReference>
<dbReference type="EMBL" id="SWFS01000097">
    <property type="protein sequence ID" value="KAA8916521.1"/>
    <property type="molecule type" value="Genomic_DNA"/>
</dbReference>
<gene>
    <name evidence="4" type="ORF">TRICI_001384</name>
</gene>
<accession>A0A642V9M5</accession>
<evidence type="ECO:0000313" key="4">
    <source>
        <dbReference type="EMBL" id="KAA8916521.1"/>
    </source>
</evidence>
<keyword evidence="1 3" id="KW-0808">Transferase</keyword>
<dbReference type="HAMAP" id="MF_01139">
    <property type="entry name" value="ISPT"/>
    <property type="match status" value="1"/>
</dbReference>
<comment type="similarity">
    <text evidence="3">Belongs to the UPP synthase family.</text>
</comment>
<dbReference type="GO" id="GO:1904423">
    <property type="term" value="C:dehydrodolichyl diphosphate synthase complex"/>
    <property type="evidence" value="ECO:0007669"/>
    <property type="project" value="TreeGrafter"/>
</dbReference>
<dbReference type="Proteomes" id="UP000761534">
    <property type="component" value="Unassembled WGS sequence"/>
</dbReference>
<dbReference type="AlphaFoldDB" id="A0A642V9M5"/>
<dbReference type="EC" id="2.5.1.-" evidence="3"/>
<dbReference type="CDD" id="cd00475">
    <property type="entry name" value="Cis_IPPS"/>
    <property type="match status" value="1"/>
</dbReference>
<evidence type="ECO:0000256" key="1">
    <source>
        <dbReference type="ARBA" id="ARBA00022679"/>
    </source>
</evidence>
<dbReference type="SUPFAM" id="SSF64005">
    <property type="entry name" value="Undecaprenyl diphosphate synthase"/>
    <property type="match status" value="1"/>
</dbReference>
<dbReference type="OrthoDB" id="4173905at2759"/>
<evidence type="ECO:0000313" key="5">
    <source>
        <dbReference type="Proteomes" id="UP000761534"/>
    </source>
</evidence>
<dbReference type="InterPro" id="IPR018520">
    <property type="entry name" value="UPP_synth-like_CS"/>
</dbReference>
<dbReference type="Pfam" id="PF01255">
    <property type="entry name" value="Prenyltransf"/>
    <property type="match status" value="1"/>
</dbReference>
<reference evidence="4" key="1">
    <citation type="journal article" date="2019" name="G3 (Bethesda)">
        <title>Genome Assemblies of Two Rare Opportunistic Yeast Pathogens: Diutina rugosa (syn. Candida rugosa) and Trichomonascus ciferrii (syn. Candida ciferrii).</title>
        <authorList>
            <person name="Mixao V."/>
            <person name="Saus E."/>
            <person name="Hansen A.P."/>
            <person name="Lass-Florl C."/>
            <person name="Gabaldon T."/>
        </authorList>
    </citation>
    <scope>NUCLEOTIDE SEQUENCE</scope>
    <source>
        <strain evidence="4">CBS 4856</strain>
    </source>
</reference>
<dbReference type="GO" id="GO:0045547">
    <property type="term" value="F:ditrans,polycis-polyprenyl diphosphate synthase [(2E,6E)-farnesyl diphosphate specific] activity"/>
    <property type="evidence" value="ECO:0007669"/>
    <property type="project" value="TreeGrafter"/>
</dbReference>
<sequence>MSSLVKWFVTFPYMQYGLGFLQEFMVKVLRTGPIPRHVAFIMDGNRRFAKYNHLELKEGHVAGFDSLIHILEFCNQLGIEAVTIYAFSIENFNRPQHEVDALMGMLRSKIVFITDEDSFAKRSNIKIRVLGDRSLIPDDILEAVMRGEEATKDNTGMLLNICFPYTARDDITHAIREVSKKVEANELSLDDINLDTFQNEMYTGKSPPLDILVRTSGATRLSDFMLWESNMNCRVEFVESLWPDFTIWDMYRICIKWSYERTKELA</sequence>
<name>A0A642V9M5_9ASCO</name>
<dbReference type="PANTHER" id="PTHR10291:SF2">
    <property type="entry name" value="DEHYDRODOLICHYL DIPHOSPHATE SYNTHASE COMPLEX SUBUNIT SRT1"/>
    <property type="match status" value="1"/>
</dbReference>
<dbReference type="InterPro" id="IPR001441">
    <property type="entry name" value="UPP_synth-like"/>
</dbReference>
<dbReference type="VEuPathDB" id="FungiDB:TRICI_001384"/>
<keyword evidence="2" id="KW-0460">Magnesium</keyword>
<comment type="caution">
    <text evidence="4">The sequence shown here is derived from an EMBL/GenBank/DDBJ whole genome shotgun (WGS) entry which is preliminary data.</text>
</comment>